<dbReference type="InterPro" id="IPR036047">
    <property type="entry name" value="F-box-like_dom_sf"/>
</dbReference>
<dbReference type="PANTHER" id="PTHR31111:SF136">
    <property type="entry name" value="F-BOX ASSOCIATED DOMAIN-CONTAINING PROTEIN"/>
    <property type="match status" value="1"/>
</dbReference>
<dbReference type="STRING" id="4540.A0A3L6T720"/>
<dbReference type="OrthoDB" id="591557at2759"/>
<dbReference type="SUPFAM" id="SSF81383">
    <property type="entry name" value="F-box domain"/>
    <property type="match status" value="1"/>
</dbReference>
<dbReference type="CDD" id="cd22157">
    <property type="entry name" value="F-box_AtFBW1-like"/>
    <property type="match status" value="1"/>
</dbReference>
<gene>
    <name evidence="2" type="ORF">C2845_PM05G01430</name>
</gene>
<dbReference type="PROSITE" id="PS50181">
    <property type="entry name" value="FBOX"/>
    <property type="match status" value="1"/>
</dbReference>
<dbReference type="Pfam" id="PF00646">
    <property type="entry name" value="F-box"/>
    <property type="match status" value="1"/>
</dbReference>
<dbReference type="EMBL" id="PQIB02000003">
    <property type="protein sequence ID" value="RLN31184.1"/>
    <property type="molecule type" value="Genomic_DNA"/>
</dbReference>
<evidence type="ECO:0000313" key="3">
    <source>
        <dbReference type="Proteomes" id="UP000275267"/>
    </source>
</evidence>
<proteinExistence type="predicted"/>
<dbReference type="PANTHER" id="PTHR31111">
    <property type="entry name" value="BNAA05G37150D PROTEIN-RELATED"/>
    <property type="match status" value="1"/>
</dbReference>
<protein>
    <submittedName>
        <fullName evidence="2">F-box domain containing protein</fullName>
    </submittedName>
</protein>
<dbReference type="InterPro" id="IPR001810">
    <property type="entry name" value="F-box_dom"/>
</dbReference>
<feature type="domain" description="F-box" evidence="1">
    <location>
        <begin position="14"/>
        <end position="60"/>
    </location>
</feature>
<accession>A0A3L6T720</accession>
<organism evidence="2 3">
    <name type="scientific">Panicum miliaceum</name>
    <name type="common">Proso millet</name>
    <name type="synonym">Broomcorn millet</name>
    <dbReference type="NCBI Taxonomy" id="4540"/>
    <lineage>
        <taxon>Eukaryota</taxon>
        <taxon>Viridiplantae</taxon>
        <taxon>Streptophyta</taxon>
        <taxon>Embryophyta</taxon>
        <taxon>Tracheophyta</taxon>
        <taxon>Spermatophyta</taxon>
        <taxon>Magnoliopsida</taxon>
        <taxon>Liliopsida</taxon>
        <taxon>Poales</taxon>
        <taxon>Poaceae</taxon>
        <taxon>PACMAD clade</taxon>
        <taxon>Panicoideae</taxon>
        <taxon>Panicodae</taxon>
        <taxon>Paniceae</taxon>
        <taxon>Panicinae</taxon>
        <taxon>Panicum</taxon>
        <taxon>Panicum sect. Panicum</taxon>
    </lineage>
</organism>
<name>A0A3L6T720_PANMI</name>
<evidence type="ECO:0000313" key="2">
    <source>
        <dbReference type="EMBL" id="RLN31184.1"/>
    </source>
</evidence>
<dbReference type="AlphaFoldDB" id="A0A3L6T720"/>
<evidence type="ECO:0000259" key="1">
    <source>
        <dbReference type="PROSITE" id="PS50181"/>
    </source>
</evidence>
<sequence>MASPWKKTRLSPAPPCRQDLPDEIIEDIFARMPAKSVLRCRCLSRAWAATLSSDAFVDKRLDLANRRHREVLPRLCLLPDSAAASTVYAWSPPELGEEGVFTPLMHVPHNTRNGTLAAETRPCRGVILLLSVAARRYYLCNPSVGQIAALPDGRMAGRPFPSRDYASYGLGYDARARAHKVAGVFAHGITMEDGRVGGQAIVSFSVATEEFGYVAPPPRTDVDDALRLTELAGCLGLVSSPTFLELPINKYISIWLLTGYAAGSWEKHWHIDLTKLPPAPEVGDNFLSKGVEPLALVDGGRRIVFVSDEYQVATYSLAAGTLEEVVPALYPHDVRGAARLLLLAPYEESLVPAGPLFEDALASPPAARALSVALRRLPARELERL</sequence>
<dbReference type="SMART" id="SM00256">
    <property type="entry name" value="FBOX"/>
    <property type="match status" value="1"/>
</dbReference>
<dbReference type="Proteomes" id="UP000275267">
    <property type="component" value="Unassembled WGS sequence"/>
</dbReference>
<dbReference type="Gene3D" id="1.20.1280.50">
    <property type="match status" value="1"/>
</dbReference>
<comment type="caution">
    <text evidence="2">The sequence shown here is derived from an EMBL/GenBank/DDBJ whole genome shotgun (WGS) entry which is preliminary data.</text>
</comment>
<keyword evidence="3" id="KW-1185">Reference proteome</keyword>
<reference evidence="3" key="1">
    <citation type="journal article" date="2019" name="Nat. Commun.">
        <title>The genome of broomcorn millet.</title>
        <authorList>
            <person name="Zou C."/>
            <person name="Miki D."/>
            <person name="Li D."/>
            <person name="Tang Q."/>
            <person name="Xiao L."/>
            <person name="Rajput S."/>
            <person name="Deng P."/>
            <person name="Jia W."/>
            <person name="Huang R."/>
            <person name="Zhang M."/>
            <person name="Sun Y."/>
            <person name="Hu J."/>
            <person name="Fu X."/>
            <person name="Schnable P.S."/>
            <person name="Li F."/>
            <person name="Zhang H."/>
            <person name="Feng B."/>
            <person name="Zhu X."/>
            <person name="Liu R."/>
            <person name="Schnable J.C."/>
            <person name="Zhu J.-K."/>
            <person name="Zhang H."/>
        </authorList>
    </citation>
    <scope>NUCLEOTIDE SEQUENCE [LARGE SCALE GENOMIC DNA]</scope>
</reference>